<protein>
    <submittedName>
        <fullName evidence="12">Aristaless related homeobox</fullName>
    </submittedName>
</protein>
<dbReference type="PROSITE" id="PS50803">
    <property type="entry name" value="OAR"/>
    <property type="match status" value="1"/>
</dbReference>
<reference evidence="13" key="1">
    <citation type="submission" date="2018-06" db="EMBL/GenBank/DDBJ databases">
        <title>Genome assembly of Danube salmon.</title>
        <authorList>
            <person name="Macqueen D.J."/>
            <person name="Gundappa M.K."/>
        </authorList>
    </citation>
    <scope>NUCLEOTIDE SEQUENCE [LARGE SCALE GENOMIC DNA]</scope>
</reference>
<dbReference type="GO" id="GO:0000977">
    <property type="term" value="F:RNA polymerase II transcription regulatory region sequence-specific DNA binding"/>
    <property type="evidence" value="ECO:0007669"/>
    <property type="project" value="TreeGrafter"/>
</dbReference>
<keyword evidence="13" id="KW-1185">Reference proteome</keyword>
<dbReference type="Ensembl" id="ENSHHUT00000000009.1">
    <property type="protein sequence ID" value="ENSHHUP00000000009.1"/>
    <property type="gene ID" value="ENSHHUG00000000016.1"/>
</dbReference>
<dbReference type="InterPro" id="IPR017970">
    <property type="entry name" value="Homeobox_CS"/>
</dbReference>
<dbReference type="InterPro" id="IPR050649">
    <property type="entry name" value="Paired_Homeobox_TFs"/>
</dbReference>
<dbReference type="InterPro" id="IPR003654">
    <property type="entry name" value="OAR_dom"/>
</dbReference>
<dbReference type="InterPro" id="IPR001356">
    <property type="entry name" value="HD"/>
</dbReference>
<dbReference type="GO" id="GO:0000981">
    <property type="term" value="F:DNA-binding transcription factor activity, RNA polymerase II-specific"/>
    <property type="evidence" value="ECO:0007669"/>
    <property type="project" value="InterPro"/>
</dbReference>
<dbReference type="STRING" id="62062.ENSHHUP00000000009"/>
<keyword evidence="5 7" id="KW-0371">Homeobox</keyword>
<dbReference type="GeneTree" id="ENSGT00940000160633"/>
<dbReference type="PANTHER" id="PTHR24329">
    <property type="entry name" value="HOMEOBOX PROTEIN ARISTALESS"/>
    <property type="match status" value="1"/>
</dbReference>
<dbReference type="SUPFAM" id="SSF46689">
    <property type="entry name" value="Homeodomain-like"/>
    <property type="match status" value="1"/>
</dbReference>
<accession>A0A4W5JK25</accession>
<proteinExistence type="inferred from homology"/>
<reference evidence="12" key="3">
    <citation type="submission" date="2025-09" db="UniProtKB">
        <authorList>
            <consortium name="Ensembl"/>
        </authorList>
    </citation>
    <scope>IDENTIFICATION</scope>
</reference>
<feature type="region of interest" description="Disordered" evidence="9">
    <location>
        <begin position="1"/>
        <end position="21"/>
    </location>
</feature>
<comment type="similarity">
    <text evidence="2">Belongs to the paired homeobox family. Bicoid subfamily.</text>
</comment>
<feature type="DNA-binding region" description="Homeobox" evidence="7">
    <location>
        <begin position="209"/>
        <end position="268"/>
    </location>
</feature>
<dbReference type="Gene3D" id="1.10.10.60">
    <property type="entry name" value="Homeodomain-like"/>
    <property type="match status" value="1"/>
</dbReference>
<organism evidence="12 13">
    <name type="scientific">Hucho hucho</name>
    <name type="common">huchen</name>
    <dbReference type="NCBI Taxonomy" id="62062"/>
    <lineage>
        <taxon>Eukaryota</taxon>
        <taxon>Metazoa</taxon>
        <taxon>Chordata</taxon>
        <taxon>Craniata</taxon>
        <taxon>Vertebrata</taxon>
        <taxon>Euteleostomi</taxon>
        <taxon>Actinopterygii</taxon>
        <taxon>Neopterygii</taxon>
        <taxon>Teleostei</taxon>
        <taxon>Protacanthopterygii</taxon>
        <taxon>Salmoniformes</taxon>
        <taxon>Salmonidae</taxon>
        <taxon>Salmoninae</taxon>
        <taxon>Hucho</taxon>
    </lineage>
</organism>
<evidence type="ECO:0000313" key="12">
    <source>
        <dbReference type="Ensembl" id="ENSHHUP00000000009.1"/>
    </source>
</evidence>
<feature type="compositionally biased region" description="Basic and acidic residues" evidence="9">
    <location>
        <begin position="89"/>
        <end position="111"/>
    </location>
</feature>
<dbReference type="InterPro" id="IPR009057">
    <property type="entry name" value="Homeodomain-like_sf"/>
</dbReference>
<comment type="subcellular location">
    <subcellularLocation>
        <location evidence="1 7 8">Nucleus</location>
    </subcellularLocation>
</comment>
<dbReference type="CDD" id="cd00086">
    <property type="entry name" value="homeodomain"/>
    <property type="match status" value="1"/>
</dbReference>
<evidence type="ECO:0000256" key="1">
    <source>
        <dbReference type="ARBA" id="ARBA00004123"/>
    </source>
</evidence>
<dbReference type="Pfam" id="PF03826">
    <property type="entry name" value="OAR"/>
    <property type="match status" value="1"/>
</dbReference>
<keyword evidence="4 7" id="KW-0238">DNA-binding</keyword>
<feature type="compositionally biased region" description="Polar residues" evidence="9">
    <location>
        <begin position="115"/>
        <end position="124"/>
    </location>
</feature>
<keyword evidence="6 7" id="KW-0539">Nucleus</keyword>
<feature type="region of interest" description="Disordered" evidence="9">
    <location>
        <begin position="78"/>
        <end position="162"/>
    </location>
</feature>
<dbReference type="Pfam" id="PF00046">
    <property type="entry name" value="Homeodomain"/>
    <property type="match status" value="1"/>
</dbReference>
<dbReference type="FunFam" id="1.10.10.60:FF:000102">
    <property type="entry name" value="Aristaless related homeobox"/>
    <property type="match status" value="1"/>
</dbReference>
<dbReference type="GO" id="GO:0005634">
    <property type="term" value="C:nucleus"/>
    <property type="evidence" value="ECO:0007669"/>
    <property type="project" value="UniProtKB-SubCell"/>
</dbReference>
<feature type="domain" description="OAR" evidence="11">
    <location>
        <begin position="398"/>
        <end position="411"/>
    </location>
</feature>
<feature type="compositionally biased region" description="Basic and acidic residues" evidence="9">
    <location>
        <begin position="1"/>
        <end position="17"/>
    </location>
</feature>
<evidence type="ECO:0000256" key="8">
    <source>
        <dbReference type="RuleBase" id="RU000682"/>
    </source>
</evidence>
<evidence type="ECO:0000313" key="13">
    <source>
        <dbReference type="Proteomes" id="UP000314982"/>
    </source>
</evidence>
<evidence type="ECO:0000256" key="3">
    <source>
        <dbReference type="ARBA" id="ARBA00022473"/>
    </source>
</evidence>
<evidence type="ECO:0000256" key="2">
    <source>
        <dbReference type="ARBA" id="ARBA00006503"/>
    </source>
</evidence>
<keyword evidence="3" id="KW-0217">Developmental protein</keyword>
<evidence type="ECO:0000256" key="9">
    <source>
        <dbReference type="SAM" id="MobiDB-lite"/>
    </source>
</evidence>
<feature type="region of interest" description="Disordered" evidence="9">
    <location>
        <begin position="377"/>
        <end position="397"/>
    </location>
</feature>
<sequence>MSHPCEKDASDTTESKPKSPMLSYCIESILGRRSPLKVRLTGMQSLPMLAGRVEHNASLEASQKDADIHLPTKLRRQYGPAGKFMDSSRGIREHEEQEDRERPLDKAHEILKITQAPQVNISRSKSYRENASHSPSEEEQNLGRGKEGQGELGAPKFEDTGKERIFEDVEMSSKNGESLHIDGDVKDSEDNVCLSAGSDSEEGTLKRKQRRYRTTFTSYQLEELERAFQKTHYPDVFTREELAMQLNLTEARVQVWFQNRRAKWRKREKSGVQTHPQGHPISGPLGAAHHLSHYLEGSPFLPHSHPSLDCAWTAATTSFQGLTHPLTSSSSPLGFGPFLGAAIFRHPTFISPSFGRLFSSMGPLTLLRQPIPAVEAPVQPPTALSEPSPSSPVDRRASSIAALRLKAKEHSAQLTQLNILPSSTTGKEVC</sequence>
<name>A0A4W5JK25_9TELE</name>
<dbReference type="Proteomes" id="UP000314982">
    <property type="component" value="Unassembled WGS sequence"/>
</dbReference>
<reference evidence="12" key="2">
    <citation type="submission" date="2025-08" db="UniProtKB">
        <authorList>
            <consortium name="Ensembl"/>
        </authorList>
    </citation>
    <scope>IDENTIFICATION</scope>
</reference>
<dbReference type="PROSITE" id="PS00027">
    <property type="entry name" value="HOMEOBOX_1"/>
    <property type="match status" value="1"/>
</dbReference>
<evidence type="ECO:0000259" key="11">
    <source>
        <dbReference type="PROSITE" id="PS50803"/>
    </source>
</evidence>
<evidence type="ECO:0000256" key="6">
    <source>
        <dbReference type="ARBA" id="ARBA00023242"/>
    </source>
</evidence>
<evidence type="ECO:0000256" key="5">
    <source>
        <dbReference type="ARBA" id="ARBA00023155"/>
    </source>
</evidence>
<evidence type="ECO:0000256" key="7">
    <source>
        <dbReference type="PROSITE-ProRule" id="PRU00108"/>
    </source>
</evidence>
<dbReference type="SMART" id="SM00389">
    <property type="entry name" value="HOX"/>
    <property type="match status" value="1"/>
</dbReference>
<dbReference type="AlphaFoldDB" id="A0A4W5JK25"/>
<evidence type="ECO:0000259" key="10">
    <source>
        <dbReference type="PROSITE" id="PS50071"/>
    </source>
</evidence>
<dbReference type="PROSITE" id="PS50071">
    <property type="entry name" value="HOMEOBOX_2"/>
    <property type="match status" value="1"/>
</dbReference>
<feature type="domain" description="Homeobox" evidence="10">
    <location>
        <begin position="207"/>
        <end position="267"/>
    </location>
</feature>
<dbReference type="PANTHER" id="PTHR24329:SF337">
    <property type="entry name" value="ARISTALESS RELATED HOMEOBOX"/>
    <property type="match status" value="1"/>
</dbReference>
<evidence type="ECO:0000256" key="4">
    <source>
        <dbReference type="ARBA" id="ARBA00023125"/>
    </source>
</evidence>